<dbReference type="EMBL" id="BSNL01000001">
    <property type="protein sequence ID" value="GLQ25343.1"/>
    <property type="molecule type" value="Genomic_DNA"/>
</dbReference>
<name>A0ABQ5VEX4_9RHOB</name>
<dbReference type="SUPFAM" id="SSF46689">
    <property type="entry name" value="Homeodomain-like"/>
    <property type="match status" value="1"/>
</dbReference>
<dbReference type="InterPro" id="IPR009057">
    <property type="entry name" value="Homeodomain-like_sf"/>
</dbReference>
<keyword evidence="2" id="KW-1185">Reference proteome</keyword>
<evidence type="ECO:0000313" key="1">
    <source>
        <dbReference type="EMBL" id="GLQ25343.1"/>
    </source>
</evidence>
<comment type="caution">
    <text evidence="1">The sequence shown here is derived from an EMBL/GenBank/DDBJ whole genome shotgun (WGS) entry which is preliminary data.</text>
</comment>
<sequence>MHMTKPRLSPDAWLAAGFDALVADGPGALAAEPLARAIGSTKGSFYWHFKDVPAFQDALLAAWQTQALQQVMEAVSTSGEAETRLRGFGRAVLGDRVEPKLRAWAQSDVRTARVLADVDAERLHLLGRLLTTLGLGNPDFARALQATLIGLPLLADPCDANPFDTLVDTILALD</sequence>
<gene>
    <name evidence="1" type="ORF">GCM10007927_01460</name>
</gene>
<reference evidence="1" key="1">
    <citation type="journal article" date="2014" name="Int. J. Syst. Evol. Microbiol.">
        <title>Complete genome of a new Firmicutes species belonging to the dominant human colonic microbiota ('Ruminococcus bicirculans') reveals two chromosomes and a selective capacity to utilize plant glucans.</title>
        <authorList>
            <consortium name="NISC Comparative Sequencing Program"/>
            <person name="Wegmann U."/>
            <person name="Louis P."/>
            <person name="Goesmann A."/>
            <person name="Henrissat B."/>
            <person name="Duncan S.H."/>
            <person name="Flint H.J."/>
        </authorList>
    </citation>
    <scope>NUCLEOTIDE SEQUENCE</scope>
    <source>
        <strain evidence="1">NBRC 109915</strain>
    </source>
</reference>
<evidence type="ECO:0000313" key="2">
    <source>
        <dbReference type="Proteomes" id="UP001161388"/>
    </source>
</evidence>
<accession>A0ABQ5VEX4</accession>
<dbReference type="Gene3D" id="1.10.357.10">
    <property type="entry name" value="Tetracycline Repressor, domain 2"/>
    <property type="match status" value="1"/>
</dbReference>
<proteinExistence type="predicted"/>
<dbReference type="Proteomes" id="UP001161388">
    <property type="component" value="Unassembled WGS sequence"/>
</dbReference>
<reference evidence="1" key="2">
    <citation type="submission" date="2023-01" db="EMBL/GenBank/DDBJ databases">
        <title>Draft genome sequence of Sulfitobacter pacificus strain NBRC 109915.</title>
        <authorList>
            <person name="Sun Q."/>
            <person name="Mori K."/>
        </authorList>
    </citation>
    <scope>NUCLEOTIDE SEQUENCE</scope>
    <source>
        <strain evidence="1">NBRC 109915</strain>
    </source>
</reference>
<protein>
    <submittedName>
        <fullName evidence="1">Transcriptional regulator</fullName>
    </submittedName>
</protein>
<organism evidence="1 2">
    <name type="scientific">Sulfitobacter pacificus</name>
    <dbReference type="NCBI Taxonomy" id="1499314"/>
    <lineage>
        <taxon>Bacteria</taxon>
        <taxon>Pseudomonadati</taxon>
        <taxon>Pseudomonadota</taxon>
        <taxon>Alphaproteobacteria</taxon>
        <taxon>Rhodobacterales</taxon>
        <taxon>Roseobacteraceae</taxon>
        <taxon>Sulfitobacter</taxon>
    </lineage>
</organism>